<evidence type="ECO:0000313" key="4">
    <source>
        <dbReference type="Proteomes" id="UP000799536"/>
    </source>
</evidence>
<dbReference type="PROSITE" id="PS50802">
    <property type="entry name" value="OTU"/>
    <property type="match status" value="1"/>
</dbReference>
<feature type="region of interest" description="Disordered" evidence="1">
    <location>
        <begin position="143"/>
        <end position="164"/>
    </location>
</feature>
<dbReference type="InterPro" id="IPR003323">
    <property type="entry name" value="OTU_dom"/>
</dbReference>
<dbReference type="SUPFAM" id="SSF54001">
    <property type="entry name" value="Cysteine proteinases"/>
    <property type="match status" value="1"/>
</dbReference>
<dbReference type="Proteomes" id="UP000799536">
    <property type="component" value="Unassembled WGS sequence"/>
</dbReference>
<gene>
    <name evidence="3" type="ORF">GQ43DRAFT_476775</name>
</gene>
<dbReference type="Gene3D" id="3.90.70.80">
    <property type="match status" value="1"/>
</dbReference>
<feature type="domain" description="OTU" evidence="2">
    <location>
        <begin position="87"/>
        <end position="233"/>
    </location>
</feature>
<reference evidence="3" key="1">
    <citation type="journal article" date="2020" name="Stud. Mycol.">
        <title>101 Dothideomycetes genomes: a test case for predicting lifestyles and emergence of pathogens.</title>
        <authorList>
            <person name="Haridas S."/>
            <person name="Albert R."/>
            <person name="Binder M."/>
            <person name="Bloem J."/>
            <person name="Labutti K."/>
            <person name="Salamov A."/>
            <person name="Andreopoulos B."/>
            <person name="Baker S."/>
            <person name="Barry K."/>
            <person name="Bills G."/>
            <person name="Bluhm B."/>
            <person name="Cannon C."/>
            <person name="Castanera R."/>
            <person name="Culley D."/>
            <person name="Daum C."/>
            <person name="Ezra D."/>
            <person name="Gonzalez J."/>
            <person name="Henrissat B."/>
            <person name="Kuo A."/>
            <person name="Liang C."/>
            <person name="Lipzen A."/>
            <person name="Lutzoni F."/>
            <person name="Magnuson J."/>
            <person name="Mondo S."/>
            <person name="Nolan M."/>
            <person name="Ohm R."/>
            <person name="Pangilinan J."/>
            <person name="Park H.-J."/>
            <person name="Ramirez L."/>
            <person name="Alfaro M."/>
            <person name="Sun H."/>
            <person name="Tritt A."/>
            <person name="Yoshinaga Y."/>
            <person name="Zwiers L.-H."/>
            <person name="Turgeon B."/>
            <person name="Goodwin S."/>
            <person name="Spatafora J."/>
            <person name="Crous P."/>
            <person name="Grigoriev I."/>
        </authorList>
    </citation>
    <scope>NUCLEOTIDE SEQUENCE</scope>
    <source>
        <strain evidence="3">ATCC 74209</strain>
    </source>
</reference>
<dbReference type="Pfam" id="PF02338">
    <property type="entry name" value="OTU"/>
    <property type="match status" value="1"/>
</dbReference>
<dbReference type="PANTHER" id="PTHR12419:SF7">
    <property type="entry name" value="OTU DOMAIN-CONTAINING PROTEIN 3"/>
    <property type="match status" value="1"/>
</dbReference>
<evidence type="ECO:0000256" key="1">
    <source>
        <dbReference type="SAM" id="MobiDB-lite"/>
    </source>
</evidence>
<evidence type="ECO:0000313" key="3">
    <source>
        <dbReference type="EMBL" id="KAF2195942.1"/>
    </source>
</evidence>
<sequence>MQLQRTSPRGEGGHPKFKLHLRTKTKEVDPPAALPHVLQHSPSVETPYFSSLPAPATYTPYPIDGMSSTRCATAQEAEFPGLRAAGLQLFDIKGDGNCLFRAFSDQLFGHPNHHTIVRDTIVQYVRDHKDHYINFVPVNEVRRSNRRHKGSSSREIASPSQDEREKKFEMRLQQMAKTGTWGDNVEIVAFAAAYDVQVNVWQREYNYTLPDDAASSSLPKVQVAFHVSSLSSLAIR</sequence>
<protein>
    <submittedName>
        <fullName evidence="3">Cysteine proteinase</fullName>
    </submittedName>
</protein>
<dbReference type="InterPro" id="IPR050704">
    <property type="entry name" value="Peptidase_C85-like"/>
</dbReference>
<evidence type="ECO:0000259" key="2">
    <source>
        <dbReference type="PROSITE" id="PS50802"/>
    </source>
</evidence>
<dbReference type="OrthoDB" id="409956at2759"/>
<keyword evidence="4" id="KW-1185">Reference proteome</keyword>
<dbReference type="InterPro" id="IPR038765">
    <property type="entry name" value="Papain-like_cys_pep_sf"/>
</dbReference>
<comment type="caution">
    <text evidence="3">The sequence shown here is derived from an EMBL/GenBank/DDBJ whole genome shotgun (WGS) entry which is preliminary data.</text>
</comment>
<accession>A0A9P4JFX1</accession>
<dbReference type="CDD" id="cd22756">
    <property type="entry name" value="OTU_OTUD3-like"/>
    <property type="match status" value="1"/>
</dbReference>
<dbReference type="AlphaFoldDB" id="A0A9P4JFX1"/>
<dbReference type="GO" id="GO:0016579">
    <property type="term" value="P:protein deubiquitination"/>
    <property type="evidence" value="ECO:0007669"/>
    <property type="project" value="TreeGrafter"/>
</dbReference>
<organism evidence="3 4">
    <name type="scientific">Delitschia confertaspora ATCC 74209</name>
    <dbReference type="NCBI Taxonomy" id="1513339"/>
    <lineage>
        <taxon>Eukaryota</taxon>
        <taxon>Fungi</taxon>
        <taxon>Dikarya</taxon>
        <taxon>Ascomycota</taxon>
        <taxon>Pezizomycotina</taxon>
        <taxon>Dothideomycetes</taxon>
        <taxon>Pleosporomycetidae</taxon>
        <taxon>Pleosporales</taxon>
        <taxon>Delitschiaceae</taxon>
        <taxon>Delitschia</taxon>
    </lineage>
</organism>
<name>A0A9P4JFX1_9PLEO</name>
<dbReference type="PANTHER" id="PTHR12419">
    <property type="entry name" value="OTU DOMAIN CONTAINING PROTEIN"/>
    <property type="match status" value="1"/>
</dbReference>
<dbReference type="EMBL" id="ML994587">
    <property type="protein sequence ID" value="KAF2195942.1"/>
    <property type="molecule type" value="Genomic_DNA"/>
</dbReference>
<dbReference type="GO" id="GO:0004843">
    <property type="term" value="F:cysteine-type deubiquitinase activity"/>
    <property type="evidence" value="ECO:0007669"/>
    <property type="project" value="TreeGrafter"/>
</dbReference>
<proteinExistence type="predicted"/>